<evidence type="ECO:0000313" key="3">
    <source>
        <dbReference type="Proteomes" id="UP000485058"/>
    </source>
</evidence>
<name>A0A699Z861_HAELA</name>
<dbReference type="GO" id="GO:0035556">
    <property type="term" value="P:intracellular signal transduction"/>
    <property type="evidence" value="ECO:0007669"/>
    <property type="project" value="InterPro"/>
</dbReference>
<reference evidence="2 3" key="1">
    <citation type="submission" date="2020-02" db="EMBL/GenBank/DDBJ databases">
        <title>Draft genome sequence of Haematococcus lacustris strain NIES-144.</title>
        <authorList>
            <person name="Morimoto D."/>
            <person name="Nakagawa S."/>
            <person name="Yoshida T."/>
            <person name="Sawayama S."/>
        </authorList>
    </citation>
    <scope>NUCLEOTIDE SEQUENCE [LARGE SCALE GENOMIC DNA]</scope>
    <source>
        <strain evidence="2 3">NIES-144</strain>
    </source>
</reference>
<comment type="caution">
    <text evidence="2">The sequence shown here is derived from an EMBL/GenBank/DDBJ whole genome shotgun (WGS) entry which is preliminary data.</text>
</comment>
<gene>
    <name evidence="2" type="ORF">HaLaN_15698</name>
</gene>
<evidence type="ECO:0000313" key="2">
    <source>
        <dbReference type="EMBL" id="GFH18833.1"/>
    </source>
</evidence>
<organism evidence="2 3">
    <name type="scientific">Haematococcus lacustris</name>
    <name type="common">Green alga</name>
    <name type="synonym">Haematococcus pluvialis</name>
    <dbReference type="NCBI Taxonomy" id="44745"/>
    <lineage>
        <taxon>Eukaryota</taxon>
        <taxon>Viridiplantae</taxon>
        <taxon>Chlorophyta</taxon>
        <taxon>core chlorophytes</taxon>
        <taxon>Chlorophyceae</taxon>
        <taxon>CS clade</taxon>
        <taxon>Chlamydomonadales</taxon>
        <taxon>Haematococcaceae</taxon>
        <taxon>Haematococcus</taxon>
    </lineage>
</organism>
<feature type="non-terminal residue" evidence="2">
    <location>
        <position position="117"/>
    </location>
</feature>
<dbReference type="EMBL" id="BLLF01001365">
    <property type="protein sequence ID" value="GFH18833.1"/>
    <property type="molecule type" value="Genomic_DNA"/>
</dbReference>
<feature type="domain" description="Guanylate cyclase" evidence="1">
    <location>
        <begin position="73"/>
        <end position="110"/>
    </location>
</feature>
<dbReference type="GO" id="GO:0009190">
    <property type="term" value="P:cyclic nucleotide biosynthetic process"/>
    <property type="evidence" value="ECO:0007669"/>
    <property type="project" value="InterPro"/>
</dbReference>
<dbReference type="InterPro" id="IPR029787">
    <property type="entry name" value="Nucleotide_cyclase"/>
</dbReference>
<dbReference type="Pfam" id="PF00211">
    <property type="entry name" value="Guanylate_cyc"/>
    <property type="match status" value="1"/>
</dbReference>
<dbReference type="SUPFAM" id="SSF55073">
    <property type="entry name" value="Nucleotide cyclase"/>
    <property type="match status" value="1"/>
</dbReference>
<dbReference type="Proteomes" id="UP000485058">
    <property type="component" value="Unassembled WGS sequence"/>
</dbReference>
<protein>
    <recommendedName>
        <fullName evidence="1">Guanylate cyclase domain-containing protein</fullName>
    </recommendedName>
</protein>
<feature type="non-terminal residue" evidence="2">
    <location>
        <position position="1"/>
    </location>
</feature>
<dbReference type="Gene3D" id="3.30.70.1230">
    <property type="entry name" value="Nucleotide cyclase"/>
    <property type="match status" value="1"/>
</dbReference>
<dbReference type="InterPro" id="IPR001054">
    <property type="entry name" value="A/G_cyclase"/>
</dbReference>
<dbReference type="PROSITE" id="PS50125">
    <property type="entry name" value="GUANYLATE_CYCLASE_2"/>
    <property type="match status" value="1"/>
</dbReference>
<keyword evidence="3" id="KW-1185">Reference proteome</keyword>
<dbReference type="AlphaFoldDB" id="A0A699Z861"/>
<accession>A0A699Z861</accession>
<proteinExistence type="predicted"/>
<sequence>MLIHQYGQTSRKSDDAACMAMPASTASPLVLSGLEGDMRPSASRTARAAGAQWVGASSLSGDRNHFTVRLLRGLRLRVGVDVGEVACDLTPANGRFNYRGRCLNRAARINSIAESGQ</sequence>
<evidence type="ECO:0000259" key="1">
    <source>
        <dbReference type="PROSITE" id="PS50125"/>
    </source>
</evidence>